<accession>A0AAV9JSW0</accession>
<keyword evidence="2" id="KW-1185">Reference proteome</keyword>
<gene>
    <name evidence="1" type="ORF">LTR36_008521</name>
</gene>
<dbReference type="PANTHER" id="PTHR42085">
    <property type="entry name" value="F-BOX DOMAIN-CONTAINING PROTEIN"/>
    <property type="match status" value="1"/>
</dbReference>
<name>A0AAV9JSW0_9PEZI</name>
<dbReference type="AlphaFoldDB" id="A0AAV9JSW0"/>
<protein>
    <submittedName>
        <fullName evidence="1">Uncharacterized protein</fullName>
    </submittedName>
</protein>
<dbReference type="InterPro" id="IPR038883">
    <property type="entry name" value="AN11006-like"/>
</dbReference>
<comment type="caution">
    <text evidence="1">The sequence shown here is derived from an EMBL/GenBank/DDBJ whole genome shotgun (WGS) entry which is preliminary data.</text>
</comment>
<dbReference type="EMBL" id="JAVFHQ010000006">
    <property type="protein sequence ID" value="KAK4548748.1"/>
    <property type="molecule type" value="Genomic_DNA"/>
</dbReference>
<sequence>MISFLRSLIGLDGTKSAVEPAASTSFDIRLPAEIRLRIYGYVLHSDHRLKRPDGETPRDRHAHTSILAVSKLVHHEAVDVLYENNTFVLELGDILRSDGSEAEPIIDTQLLDGKSYGNLQIMCNLHCTADDARKRDLTRVLSVLRVSRHLSEVRSPKLQTVLFRLGNNNFNSLTHVLGSSFAGSGSSLTFTAVGRFAPTPWLPGETKFAFEYTDVATLWDCFAGLDPGDRYLRPNHPFVPEQLEHLPITLSEVLKQARIWLGAQYSTQKHFPTEVGNWVSRPHSSAKLQEITEYLVRVL</sequence>
<dbReference type="Proteomes" id="UP001324427">
    <property type="component" value="Unassembled WGS sequence"/>
</dbReference>
<reference evidence="1 2" key="1">
    <citation type="submission" date="2021-11" db="EMBL/GenBank/DDBJ databases">
        <title>Black yeast isolated from Biological Soil Crust.</title>
        <authorList>
            <person name="Kurbessoian T."/>
        </authorList>
    </citation>
    <scope>NUCLEOTIDE SEQUENCE [LARGE SCALE GENOMIC DNA]</scope>
    <source>
        <strain evidence="1 2">CCFEE 5522</strain>
    </source>
</reference>
<dbReference type="PANTHER" id="PTHR42085:SF2">
    <property type="entry name" value="F-BOX DOMAIN-CONTAINING PROTEIN"/>
    <property type="match status" value="1"/>
</dbReference>
<evidence type="ECO:0000313" key="1">
    <source>
        <dbReference type="EMBL" id="KAK4548748.1"/>
    </source>
</evidence>
<organism evidence="1 2">
    <name type="scientific">Oleoguttula mirabilis</name>
    <dbReference type="NCBI Taxonomy" id="1507867"/>
    <lineage>
        <taxon>Eukaryota</taxon>
        <taxon>Fungi</taxon>
        <taxon>Dikarya</taxon>
        <taxon>Ascomycota</taxon>
        <taxon>Pezizomycotina</taxon>
        <taxon>Dothideomycetes</taxon>
        <taxon>Dothideomycetidae</taxon>
        <taxon>Mycosphaerellales</taxon>
        <taxon>Teratosphaeriaceae</taxon>
        <taxon>Oleoguttula</taxon>
    </lineage>
</organism>
<proteinExistence type="predicted"/>
<evidence type="ECO:0000313" key="2">
    <source>
        <dbReference type="Proteomes" id="UP001324427"/>
    </source>
</evidence>